<organism evidence="1">
    <name type="scientific">Gordonia amarae</name>
    <dbReference type="NCBI Taxonomy" id="36821"/>
    <lineage>
        <taxon>Bacteria</taxon>
        <taxon>Bacillati</taxon>
        <taxon>Actinomycetota</taxon>
        <taxon>Actinomycetes</taxon>
        <taxon>Mycobacteriales</taxon>
        <taxon>Gordoniaceae</taxon>
        <taxon>Gordonia</taxon>
    </lineage>
</organism>
<reference evidence="1" key="1">
    <citation type="journal article" date="2021" name="Nat. Microbiol.">
        <title>Cocultivation of an ultrasmall environmental parasitic bacterium with lytic ability against bacteria associated with wastewater foams.</title>
        <authorList>
            <person name="Batinovic S."/>
            <person name="Rose J.J.A."/>
            <person name="Ratcliffe J."/>
            <person name="Seviour R.J."/>
            <person name="Petrovski S."/>
        </authorList>
    </citation>
    <scope>NUCLEOTIDE SEQUENCE</scope>
    <source>
        <strain evidence="1">CON44</strain>
    </source>
</reference>
<name>A0A857LLS7_9ACTN</name>
<dbReference type="AlphaFoldDB" id="A0A857LLS7"/>
<dbReference type="RefSeq" id="WP_005185796.1">
    <property type="nucleotide sequence ID" value="NZ_CP045804.1"/>
</dbReference>
<evidence type="ECO:0000313" key="1">
    <source>
        <dbReference type="EMBL" id="QHN39031.1"/>
    </source>
</evidence>
<gene>
    <name evidence="1" type="ORF">GII30_07450</name>
</gene>
<accession>A0A857LLS7</accession>
<protein>
    <submittedName>
        <fullName evidence="1">MarR family transcriptional regulator</fullName>
    </submittedName>
</protein>
<proteinExistence type="predicted"/>
<sequence>MDTLTGTFEVLHALKVKGLANDAFLAAMTGLSGDGLATTIATLTGDGLAVRRENPRMSGTMLTAAGKAAYDELFTQNPLDAATRAAVDGIYSAFLPVNSDFKRVCASWQMVTDDTPNDHSDTKYDGRVIADLGVIHERIIDVLAPSADATDGALARLARYVPRLDDALARVRSGDNAAFARPMYDSYHDIWMELHQDLLLTASREREAADEE</sequence>
<dbReference type="EMBL" id="CP045810">
    <property type="protein sequence ID" value="QHN39031.1"/>
    <property type="molecule type" value="Genomic_DNA"/>
</dbReference>